<organism evidence="2 3">
    <name type="scientific">Postia placenta MAD-698-R-SB12</name>
    <dbReference type="NCBI Taxonomy" id="670580"/>
    <lineage>
        <taxon>Eukaryota</taxon>
        <taxon>Fungi</taxon>
        <taxon>Dikarya</taxon>
        <taxon>Basidiomycota</taxon>
        <taxon>Agaricomycotina</taxon>
        <taxon>Agaricomycetes</taxon>
        <taxon>Polyporales</taxon>
        <taxon>Adustoporiaceae</taxon>
        <taxon>Rhodonia</taxon>
    </lineage>
</organism>
<reference evidence="2 3" key="1">
    <citation type="submission" date="2017-04" db="EMBL/GenBank/DDBJ databases">
        <title>Genome Sequence of the Model Brown-Rot Fungus Postia placenta SB12.</title>
        <authorList>
            <consortium name="DOE Joint Genome Institute"/>
            <person name="Gaskell J."/>
            <person name="Kersten P."/>
            <person name="Larrondo L.F."/>
            <person name="Canessa P."/>
            <person name="Martinez D."/>
            <person name="Hibbett D."/>
            <person name="Schmoll M."/>
            <person name="Kubicek C.P."/>
            <person name="Martinez A.T."/>
            <person name="Yadav J."/>
            <person name="Master E."/>
            <person name="Magnuson J.K."/>
            <person name="James T."/>
            <person name="Yaver D."/>
            <person name="Berka R."/>
            <person name="Labutti K."/>
            <person name="Lipzen A."/>
            <person name="Aerts A."/>
            <person name="Barry K."/>
            <person name="Henrissat B."/>
            <person name="Blanchette R."/>
            <person name="Grigoriev I."/>
            <person name="Cullen D."/>
        </authorList>
    </citation>
    <scope>NUCLEOTIDE SEQUENCE [LARGE SCALE GENOMIC DNA]</scope>
    <source>
        <strain evidence="2 3">MAD-698-R-SB12</strain>
    </source>
</reference>
<gene>
    <name evidence="2" type="ORF">POSPLADRAFT_1141477</name>
</gene>
<dbReference type="EMBL" id="KZ110596">
    <property type="protein sequence ID" value="OSX62952.1"/>
    <property type="molecule type" value="Genomic_DNA"/>
</dbReference>
<sequence length="888" mass="94956">MIYLVACILERLFGPDTIDEIEAIRGDLTIPEIIDGVSRPSAEQVSGAPAAVVTPVAMSGVTPASDDVATLNGGAETSASSVHTAANGAQPAPSGSISSSSLFAHSAAPSASSLGNAPSNVPSAPAPKPVTSAFGNLQSTPNAFGSSTAFGVAASTSAFSSSTSESKSNFATPSGSSSAPTSIFAASQPVASVFNGPIFPSSSSSPFPAGSSTVFGPSKPAAPIVSSAGSSNHNTLPSSVSQPSTSLNPSAPMFAPASAKPLSTTTSNLFPTTHQSSVLATPLAPAANNNSWPTAPQIPSSAATSQPLASTSNIFSPQAPQSTQSHPTPSTSKAHDEKASPTPYTPRIVDRSQTLWDVPGDPSLRKKAARDQLQLSISVAGSSSDVQSAPSPVAPPPLGRIQPLSLPPTPTERSFETIPQSASRKLSPQKKKSLLGFFALQPTSPTSAEILSPLQLSSPGGSKLFSAPENSPTPQQRAGSPSVLVESPTRATISQSASDATRRTPARPKTNAEITILNTRAAEYRNGHPFRLLRMAWRAWFRRSTGNGLTPDQYFARNAAWNESCNRSIQYADNVQRQRMSSSFSTGSIASKPRQEQNKRRRVSTMESSQAKRSRRRVAGINVQPLNDEDLLRRLKEVQRLFLSLDGDLARIHNHEEHKRRWAQGSFLRSIRIRVRSSSPKGRPHIQWRTWLSLNPENDGTAIWLEHKFDVPSSGSWDSETVFSIPAIPDPKGVRSRGSPGLIVFERTPLEDLPDEIERKYRILDDCSRLRDIIDSLPQDEDLRFIPSLLVIDWVDSSEGSQAAVDFVTMTEKLVSDGIIKGVSTLTVSTKMSDPDGKMVDILNSMPLDVEDRFVVSISWEDLTNRFLLLFKEAVSEWLDSCWNGDKR</sequence>
<feature type="compositionally biased region" description="Low complexity" evidence="1">
    <location>
        <begin position="382"/>
        <end position="391"/>
    </location>
</feature>
<feature type="region of interest" description="Disordered" evidence="1">
    <location>
        <begin position="225"/>
        <end position="270"/>
    </location>
</feature>
<dbReference type="OrthoDB" id="264795at2759"/>
<feature type="compositionally biased region" description="Polar residues" evidence="1">
    <location>
        <begin position="417"/>
        <end position="426"/>
    </location>
</feature>
<proteinExistence type="predicted"/>
<feature type="region of interest" description="Disordered" evidence="1">
    <location>
        <begin position="580"/>
        <end position="620"/>
    </location>
</feature>
<feature type="compositionally biased region" description="Polar residues" evidence="1">
    <location>
        <begin position="261"/>
        <end position="270"/>
    </location>
</feature>
<feature type="compositionally biased region" description="Polar residues" evidence="1">
    <location>
        <begin position="580"/>
        <end position="589"/>
    </location>
</feature>
<feature type="region of interest" description="Disordered" evidence="1">
    <location>
        <begin position="451"/>
        <end position="510"/>
    </location>
</feature>
<dbReference type="GeneID" id="36330255"/>
<feature type="compositionally biased region" description="Low complexity" evidence="1">
    <location>
        <begin position="89"/>
        <end position="100"/>
    </location>
</feature>
<dbReference type="STRING" id="670580.A0A1X6N3B0"/>
<accession>A0A1X6N3B0</accession>
<feature type="region of interest" description="Disordered" evidence="1">
    <location>
        <begin position="284"/>
        <end position="427"/>
    </location>
</feature>
<feature type="compositionally biased region" description="Polar residues" evidence="1">
    <location>
        <begin position="468"/>
        <end position="479"/>
    </location>
</feature>
<feature type="compositionally biased region" description="Polar residues" evidence="1">
    <location>
        <begin position="291"/>
        <end position="315"/>
    </location>
</feature>
<feature type="compositionally biased region" description="Low complexity" evidence="1">
    <location>
        <begin position="316"/>
        <end position="332"/>
    </location>
</feature>
<feature type="region of interest" description="Disordered" evidence="1">
    <location>
        <begin position="72"/>
        <end position="100"/>
    </location>
</feature>
<evidence type="ECO:0000313" key="2">
    <source>
        <dbReference type="EMBL" id="OSX62952.1"/>
    </source>
</evidence>
<evidence type="ECO:0000313" key="3">
    <source>
        <dbReference type="Proteomes" id="UP000194127"/>
    </source>
</evidence>
<dbReference type="RefSeq" id="XP_024339746.1">
    <property type="nucleotide sequence ID" value="XM_024485306.1"/>
</dbReference>
<feature type="compositionally biased region" description="Polar residues" evidence="1">
    <location>
        <begin position="75"/>
        <end position="84"/>
    </location>
</feature>
<feature type="compositionally biased region" description="Polar residues" evidence="1">
    <location>
        <begin position="489"/>
        <end position="499"/>
    </location>
</feature>
<feature type="compositionally biased region" description="Polar residues" evidence="1">
    <location>
        <begin position="227"/>
        <end position="249"/>
    </location>
</feature>
<dbReference type="AlphaFoldDB" id="A0A1X6N3B0"/>
<feature type="compositionally biased region" description="Low complexity" evidence="1">
    <location>
        <begin position="451"/>
        <end position="464"/>
    </location>
</feature>
<name>A0A1X6N3B0_9APHY</name>
<protein>
    <submittedName>
        <fullName evidence="2">Uncharacterized protein</fullName>
    </submittedName>
</protein>
<keyword evidence="3" id="KW-1185">Reference proteome</keyword>
<dbReference type="Proteomes" id="UP000194127">
    <property type="component" value="Unassembled WGS sequence"/>
</dbReference>
<evidence type="ECO:0000256" key="1">
    <source>
        <dbReference type="SAM" id="MobiDB-lite"/>
    </source>
</evidence>